<dbReference type="RefSeq" id="WP_377909814.1">
    <property type="nucleotide sequence ID" value="NZ_JBHSGK010000013.1"/>
</dbReference>
<dbReference type="GO" id="GO:0004222">
    <property type="term" value="F:metalloendopeptidase activity"/>
    <property type="evidence" value="ECO:0007669"/>
    <property type="project" value="UniProtKB-EC"/>
</dbReference>
<keyword evidence="2" id="KW-1185">Reference proteome</keyword>
<name>A0ABV9NXP5_9BACI</name>
<evidence type="ECO:0000313" key="1">
    <source>
        <dbReference type="EMBL" id="MFC4737210.1"/>
    </source>
</evidence>
<reference evidence="2" key="1">
    <citation type="journal article" date="2019" name="Int. J. Syst. Evol. Microbiol.">
        <title>The Global Catalogue of Microorganisms (GCM) 10K type strain sequencing project: providing services to taxonomists for standard genome sequencing and annotation.</title>
        <authorList>
            <consortium name="The Broad Institute Genomics Platform"/>
            <consortium name="The Broad Institute Genome Sequencing Center for Infectious Disease"/>
            <person name="Wu L."/>
            <person name="Ma J."/>
        </authorList>
    </citation>
    <scope>NUCLEOTIDE SEQUENCE [LARGE SCALE GENOMIC DNA]</scope>
    <source>
        <strain evidence="2">JCM 12165</strain>
    </source>
</reference>
<dbReference type="Proteomes" id="UP001595896">
    <property type="component" value="Unassembled WGS sequence"/>
</dbReference>
<evidence type="ECO:0000313" key="2">
    <source>
        <dbReference type="Proteomes" id="UP001595896"/>
    </source>
</evidence>
<keyword evidence="1" id="KW-0378">Hydrolase</keyword>
<accession>A0ABV9NXP5</accession>
<protein>
    <submittedName>
        <fullName evidence="1">Collagenase</fullName>
        <ecNumber evidence="1">3.4.24.3</ecNumber>
    </submittedName>
</protein>
<sequence length="243" mass="28827">MKHVYAFESSSESERYQARISRFTQKLSDYQCYLEANFELKEPPEAFVWTSEELATTVFSKLPIPAFTNRNLIYISPDLDGWRQLFLRQLEDKHVPEIRPYYEQMPEAQVLTIAGHELTHHLDLFPGGFEDAREDSIWFEEGMCDYLSRSFFLSNDELQKITEVETELVSQFQEQYGTHSLNTFGQESYSGTLTSIMFDYWRSFLTVKELVERSDDDILTIFKAYQHWYNHEKTISLTDYFEI</sequence>
<proteinExistence type="predicted"/>
<gene>
    <name evidence="1" type="ORF">ACFO4L_11475</name>
</gene>
<organism evidence="1 2">
    <name type="scientific">Bacillus daqingensis</name>
    <dbReference type="NCBI Taxonomy" id="872396"/>
    <lineage>
        <taxon>Bacteria</taxon>
        <taxon>Bacillati</taxon>
        <taxon>Bacillota</taxon>
        <taxon>Bacilli</taxon>
        <taxon>Bacillales</taxon>
        <taxon>Bacillaceae</taxon>
        <taxon>Bacillus</taxon>
    </lineage>
</organism>
<dbReference type="EMBL" id="JBHSGK010000013">
    <property type="protein sequence ID" value="MFC4737210.1"/>
    <property type="molecule type" value="Genomic_DNA"/>
</dbReference>
<dbReference type="EC" id="3.4.24.3" evidence="1"/>
<comment type="caution">
    <text evidence="1">The sequence shown here is derived from an EMBL/GenBank/DDBJ whole genome shotgun (WGS) entry which is preliminary data.</text>
</comment>